<sequence>MTVLIDTTELPVAERVDAVYTAMVEAVAPCYVIHEAPAHTLHTRVEEWQLGGARVLRTSSSGFRLLRTPKQSRKSMSPMIALSVQTRAAGRHVQYAAEQLVPPGGLMIADLSAPYDFSWSGAGGAATLQVPIDQLGVPVDVIRRAMTRLPASPVYNLVIEHVRRITAEAALLSDDAGALELGSASIELARALLVSAGRSGASGRPVLAEILLTRVREYVRARLTDPDLSPESVAAAHNISVRYLYKICAQAGFSLEQWIIGERLRGARDELADPAAATRTVAVIARRWGFSDPTHFGRRFRAAYGVTPSAWRSRAGDER</sequence>
<dbReference type="Gene3D" id="1.10.10.60">
    <property type="entry name" value="Homeodomain-like"/>
    <property type="match status" value="1"/>
</dbReference>
<dbReference type="InterPro" id="IPR020449">
    <property type="entry name" value="Tscrpt_reg_AraC-type_HTH"/>
</dbReference>
<feature type="domain" description="HTH araC/xylS-type" evidence="4">
    <location>
        <begin position="213"/>
        <end position="314"/>
    </location>
</feature>
<dbReference type="RefSeq" id="WP_358362325.1">
    <property type="nucleotide sequence ID" value="NZ_JBEZFP010000134.1"/>
</dbReference>
<dbReference type="EMBL" id="JBEZFP010000134">
    <property type="protein sequence ID" value="MEU8138688.1"/>
    <property type="molecule type" value="Genomic_DNA"/>
</dbReference>
<dbReference type="InterPro" id="IPR018060">
    <property type="entry name" value="HTH_AraC"/>
</dbReference>
<dbReference type="Pfam" id="PF14525">
    <property type="entry name" value="AraC_binding_2"/>
    <property type="match status" value="1"/>
</dbReference>
<evidence type="ECO:0000259" key="4">
    <source>
        <dbReference type="PROSITE" id="PS01124"/>
    </source>
</evidence>
<dbReference type="InterPro" id="IPR018062">
    <property type="entry name" value="HTH_AraC-typ_CS"/>
</dbReference>
<dbReference type="InterPro" id="IPR009057">
    <property type="entry name" value="Homeodomain-like_sf"/>
</dbReference>
<dbReference type="SUPFAM" id="SSF46689">
    <property type="entry name" value="Homeodomain-like"/>
    <property type="match status" value="1"/>
</dbReference>
<evidence type="ECO:0000313" key="6">
    <source>
        <dbReference type="Proteomes" id="UP001551482"/>
    </source>
</evidence>
<accession>A0ABV3DSH3</accession>
<name>A0ABV3DSH3_9ACTN</name>
<dbReference type="PANTHER" id="PTHR46796:SF6">
    <property type="entry name" value="ARAC SUBFAMILY"/>
    <property type="match status" value="1"/>
</dbReference>
<dbReference type="Pfam" id="PF12833">
    <property type="entry name" value="HTH_18"/>
    <property type="match status" value="1"/>
</dbReference>
<protein>
    <submittedName>
        <fullName evidence="5">Helix-turn-helix domain-containing protein</fullName>
    </submittedName>
</protein>
<organism evidence="5 6">
    <name type="scientific">Streptodolium elevatio</name>
    <dbReference type="NCBI Taxonomy" id="3157996"/>
    <lineage>
        <taxon>Bacteria</taxon>
        <taxon>Bacillati</taxon>
        <taxon>Actinomycetota</taxon>
        <taxon>Actinomycetes</taxon>
        <taxon>Kitasatosporales</taxon>
        <taxon>Streptomycetaceae</taxon>
        <taxon>Streptodolium</taxon>
    </lineage>
</organism>
<dbReference type="PANTHER" id="PTHR46796">
    <property type="entry name" value="HTH-TYPE TRANSCRIPTIONAL ACTIVATOR RHAS-RELATED"/>
    <property type="match status" value="1"/>
</dbReference>
<dbReference type="InterPro" id="IPR035418">
    <property type="entry name" value="AraC-bd_2"/>
</dbReference>
<gene>
    <name evidence="5" type="ORF">AB0C36_34965</name>
</gene>
<keyword evidence="6" id="KW-1185">Reference proteome</keyword>
<dbReference type="SMART" id="SM00342">
    <property type="entry name" value="HTH_ARAC"/>
    <property type="match status" value="1"/>
</dbReference>
<evidence type="ECO:0000256" key="3">
    <source>
        <dbReference type="ARBA" id="ARBA00023163"/>
    </source>
</evidence>
<evidence type="ECO:0000313" key="5">
    <source>
        <dbReference type="EMBL" id="MEU8138688.1"/>
    </source>
</evidence>
<dbReference type="PROSITE" id="PS01124">
    <property type="entry name" value="HTH_ARAC_FAMILY_2"/>
    <property type="match status" value="1"/>
</dbReference>
<comment type="caution">
    <text evidence="5">The sequence shown here is derived from an EMBL/GenBank/DDBJ whole genome shotgun (WGS) entry which is preliminary data.</text>
</comment>
<keyword evidence="3" id="KW-0804">Transcription</keyword>
<dbReference type="Proteomes" id="UP001551482">
    <property type="component" value="Unassembled WGS sequence"/>
</dbReference>
<dbReference type="PROSITE" id="PS00041">
    <property type="entry name" value="HTH_ARAC_FAMILY_1"/>
    <property type="match status" value="1"/>
</dbReference>
<dbReference type="PRINTS" id="PR00032">
    <property type="entry name" value="HTHARAC"/>
</dbReference>
<evidence type="ECO:0000256" key="1">
    <source>
        <dbReference type="ARBA" id="ARBA00023015"/>
    </source>
</evidence>
<keyword evidence="1" id="KW-0805">Transcription regulation</keyword>
<keyword evidence="2" id="KW-0238">DNA-binding</keyword>
<reference evidence="5 6" key="1">
    <citation type="submission" date="2024-06" db="EMBL/GenBank/DDBJ databases">
        <title>The Natural Products Discovery Center: Release of the First 8490 Sequenced Strains for Exploring Actinobacteria Biosynthetic Diversity.</title>
        <authorList>
            <person name="Kalkreuter E."/>
            <person name="Kautsar S.A."/>
            <person name="Yang D."/>
            <person name="Bader C.D."/>
            <person name="Teijaro C.N."/>
            <person name="Fluegel L."/>
            <person name="Davis C.M."/>
            <person name="Simpson J.R."/>
            <person name="Lauterbach L."/>
            <person name="Steele A.D."/>
            <person name="Gui C."/>
            <person name="Meng S."/>
            <person name="Li G."/>
            <person name="Viehrig K."/>
            <person name="Ye F."/>
            <person name="Su P."/>
            <person name="Kiefer A.F."/>
            <person name="Nichols A."/>
            <person name="Cepeda A.J."/>
            <person name="Yan W."/>
            <person name="Fan B."/>
            <person name="Jiang Y."/>
            <person name="Adhikari A."/>
            <person name="Zheng C.-J."/>
            <person name="Schuster L."/>
            <person name="Cowan T.M."/>
            <person name="Smanski M.J."/>
            <person name="Chevrette M.G."/>
            <person name="De Carvalho L.P.S."/>
            <person name="Shen B."/>
        </authorList>
    </citation>
    <scope>NUCLEOTIDE SEQUENCE [LARGE SCALE GENOMIC DNA]</scope>
    <source>
        <strain evidence="5 6">NPDC048946</strain>
    </source>
</reference>
<proteinExistence type="predicted"/>
<evidence type="ECO:0000256" key="2">
    <source>
        <dbReference type="ARBA" id="ARBA00023125"/>
    </source>
</evidence>
<dbReference type="InterPro" id="IPR050204">
    <property type="entry name" value="AraC_XylS_family_regulators"/>
</dbReference>